<reference evidence="2" key="1">
    <citation type="journal article" date="2015" name="Genome Announc.">
        <title>Complete Genome Sequence of the Bacteriochlorophyll b-Producing Photosynthetic Bacterium Blastochloris viridis.</title>
        <authorList>
            <person name="Tsukatani Y."/>
            <person name="Hirose Y."/>
            <person name="Harada J."/>
            <person name="Misawa N."/>
            <person name="Mori K."/>
            <person name="Inoue K."/>
            <person name="Tamiaki H."/>
        </authorList>
    </citation>
    <scope>NUCLEOTIDE SEQUENCE [LARGE SCALE GENOMIC DNA]</scope>
    <source>
        <strain evidence="2">DSM 133</strain>
    </source>
</reference>
<evidence type="ECO:0008006" key="5">
    <source>
        <dbReference type="Google" id="ProtNLM"/>
    </source>
</evidence>
<dbReference type="EMBL" id="LN907867">
    <property type="protein sequence ID" value="CUU41426.1"/>
    <property type="molecule type" value="Genomic_DNA"/>
</dbReference>
<evidence type="ECO:0000313" key="3">
    <source>
        <dbReference type="EMBL" id="CUU41426.1"/>
    </source>
</evidence>
<feature type="transmembrane region" description="Helical" evidence="1">
    <location>
        <begin position="53"/>
        <end position="72"/>
    </location>
</feature>
<organism evidence="3 4">
    <name type="scientific">Blastochloris viridis</name>
    <name type="common">Rhodopseudomonas viridis</name>
    <dbReference type="NCBI Taxonomy" id="1079"/>
    <lineage>
        <taxon>Bacteria</taxon>
        <taxon>Pseudomonadati</taxon>
        <taxon>Pseudomonadota</taxon>
        <taxon>Alphaproteobacteria</taxon>
        <taxon>Hyphomicrobiales</taxon>
        <taxon>Blastochloridaceae</taxon>
        <taxon>Blastochloris</taxon>
    </lineage>
</organism>
<keyword evidence="4" id="KW-1185">Reference proteome</keyword>
<dbReference type="Proteomes" id="UP000065734">
    <property type="component" value="Chromosome I"/>
</dbReference>
<reference evidence="4" key="3">
    <citation type="journal article" date="2016" name="Genome Announc.">
        <title>Revised genome sequence of the purple photosynthetic bacterium Blastochloris viridis.</title>
        <authorList>
            <person name="Liu L.N."/>
            <person name="Faulkner M."/>
            <person name="Liu X."/>
            <person name="Huang F."/>
            <person name="Darby A.C."/>
            <person name="Hall N."/>
        </authorList>
    </citation>
    <scope>NUCLEOTIDE SEQUENCE [LARGE SCALE GENOMIC DNA]</scope>
    <source>
        <strain evidence="4">ATCC 19567 / DSM 133 / F</strain>
    </source>
</reference>
<evidence type="ECO:0000313" key="2">
    <source>
        <dbReference type="EMBL" id="BAR97938.1"/>
    </source>
</evidence>
<feature type="transmembrane region" description="Helical" evidence="1">
    <location>
        <begin position="78"/>
        <end position="99"/>
    </location>
</feature>
<dbReference type="EMBL" id="AP014854">
    <property type="protein sequence ID" value="BAR97938.1"/>
    <property type="molecule type" value="Genomic_DNA"/>
</dbReference>
<proteinExistence type="predicted"/>
<evidence type="ECO:0000256" key="1">
    <source>
        <dbReference type="SAM" id="Phobius"/>
    </source>
</evidence>
<keyword evidence="1" id="KW-0812">Transmembrane</keyword>
<protein>
    <recommendedName>
        <fullName evidence="5">DUF304 domain-containing protein</fullName>
    </recommendedName>
</protein>
<name>A0A0H5BNM6_BLAVI</name>
<sequence length="189" mass="19921">MAVVVPFPAPKTPSVGNRAAAARLFDHLEPGERLIWADRPDAWAVVRDRGFMVPLWIGAIAVPLGAVLALAAGSGPAYYAGLALLVGAVVIASAAFGFWRRANETVYGLTDRHILVLRDGAIPRLSATPADRIAWIDVVRQRDGSGAVTLTIVDGSNSGTELVLGGLADPGDVARRVVHAYQFDAPHLV</sequence>
<dbReference type="OrthoDB" id="199424at2"/>
<accession>A0A0H5BNM6</accession>
<dbReference type="AlphaFoldDB" id="A0A0H5BNM6"/>
<dbReference type="KEGG" id="bvr:BVIR_974"/>
<keyword evidence="1" id="KW-0472">Membrane</keyword>
<evidence type="ECO:0000313" key="4">
    <source>
        <dbReference type="Proteomes" id="UP000065734"/>
    </source>
</evidence>
<dbReference type="RefSeq" id="WP_055036663.1">
    <property type="nucleotide sequence ID" value="NZ_AP014854.2"/>
</dbReference>
<reference evidence="3" key="2">
    <citation type="submission" date="2015-11" db="EMBL/GenBank/DDBJ databases">
        <authorList>
            <person name="Zhang Y."/>
            <person name="Guo Z."/>
        </authorList>
    </citation>
    <scope>NUCLEOTIDE SEQUENCE</scope>
    <source>
        <strain evidence="3">1</strain>
    </source>
</reference>
<gene>
    <name evidence="2" type="ORF">BV133_345</name>
    <name evidence="3" type="ORF">BVIRIDIS_04170</name>
</gene>
<keyword evidence="1" id="KW-1133">Transmembrane helix</keyword>